<reference evidence="1 2" key="1">
    <citation type="submission" date="2019-06" db="EMBL/GenBank/DDBJ databases">
        <title>Discovery of a novel chromosome fission-fusion reversal in muntjac.</title>
        <authorList>
            <person name="Mudd A.B."/>
            <person name="Bredeson J.V."/>
            <person name="Baum R."/>
            <person name="Hockemeyer D."/>
            <person name="Rokhsar D.S."/>
        </authorList>
    </citation>
    <scope>NUCLEOTIDE SEQUENCE [LARGE SCALE GENOMIC DNA]</scope>
    <source>
        <strain evidence="1">UCam_UCB_Mr</strain>
        <tissue evidence="1">Fibroblast cell line</tissue>
    </source>
</reference>
<comment type="caution">
    <text evidence="1">The sequence shown here is derived from an EMBL/GenBank/DDBJ whole genome shotgun (WGS) entry which is preliminary data.</text>
</comment>
<gene>
    <name evidence="1" type="ORF">FD755_002014</name>
</gene>
<dbReference type="Proteomes" id="UP000326062">
    <property type="component" value="Chromosome 1"/>
</dbReference>
<accession>A0A5J5N330</accession>
<dbReference type="EMBL" id="VCEB01000001">
    <property type="protein sequence ID" value="KAB0387058.1"/>
    <property type="molecule type" value="Genomic_DNA"/>
</dbReference>
<dbReference type="AlphaFoldDB" id="A0A5J5N330"/>
<name>A0A5J5N330_MUNRE</name>
<evidence type="ECO:0000313" key="1">
    <source>
        <dbReference type="EMBL" id="KAB0387058.1"/>
    </source>
</evidence>
<proteinExistence type="predicted"/>
<evidence type="ECO:0000313" key="2">
    <source>
        <dbReference type="Proteomes" id="UP000326062"/>
    </source>
</evidence>
<keyword evidence="2" id="KW-1185">Reference proteome</keyword>
<organism evidence="1 2">
    <name type="scientific">Muntiacus reevesi</name>
    <name type="common">Reeves' muntjac</name>
    <name type="synonym">Cervus reevesi</name>
    <dbReference type="NCBI Taxonomy" id="9886"/>
    <lineage>
        <taxon>Eukaryota</taxon>
        <taxon>Metazoa</taxon>
        <taxon>Chordata</taxon>
        <taxon>Craniata</taxon>
        <taxon>Vertebrata</taxon>
        <taxon>Euteleostomi</taxon>
        <taxon>Mammalia</taxon>
        <taxon>Eutheria</taxon>
        <taxon>Laurasiatheria</taxon>
        <taxon>Artiodactyla</taxon>
        <taxon>Ruminantia</taxon>
        <taxon>Pecora</taxon>
        <taxon>Cervidae</taxon>
        <taxon>Muntiacinae</taxon>
        <taxon>Muntiacus</taxon>
    </lineage>
</organism>
<sequence length="65" mass="7226">MIKGVTLVHFPIKVVIEETGAACSVCQTQKDEMILEANNNELTRISKFLDGIYVSEKVTVQQADE</sequence>
<protein>
    <submittedName>
        <fullName evidence="1">Uncharacterized protein</fullName>
    </submittedName>
</protein>